<dbReference type="InterPro" id="IPR036779">
    <property type="entry name" value="LysM_dom_sf"/>
</dbReference>
<dbReference type="InterPro" id="IPR020011">
    <property type="entry name" value="FimV_C"/>
</dbReference>
<evidence type="ECO:0000256" key="1">
    <source>
        <dbReference type="SAM" id="Coils"/>
    </source>
</evidence>
<dbReference type="InterPro" id="IPR057840">
    <property type="entry name" value="FimV_N"/>
</dbReference>
<protein>
    <recommendedName>
        <fullName evidence="4">FimV N-terminal domain-containing protein</fullName>
    </recommendedName>
</protein>
<dbReference type="InterPro" id="IPR018392">
    <property type="entry name" value="LysM"/>
</dbReference>
<keyword evidence="1" id="KW-0175">Coiled coil</keyword>
<dbReference type="EMBL" id="CP022188">
    <property type="protein sequence ID" value="AWI80232.1"/>
    <property type="molecule type" value="Genomic_DNA"/>
</dbReference>
<reference evidence="5 6" key="1">
    <citation type="submission" date="2017-06" db="EMBL/GenBank/DDBJ databases">
        <title>Azoarcus sp. TSNA42 complete genome sequence.</title>
        <authorList>
            <person name="Woo J.-H."/>
            <person name="Kim H.-S."/>
        </authorList>
    </citation>
    <scope>NUCLEOTIDE SEQUENCE [LARGE SCALE GENOMIC DNA]</scope>
    <source>
        <strain evidence="5 6">TSNA42</strain>
    </source>
</reference>
<feature type="coiled-coil region" evidence="1">
    <location>
        <begin position="313"/>
        <end position="354"/>
    </location>
</feature>
<dbReference type="Pfam" id="PF25800">
    <property type="entry name" value="FimV_N"/>
    <property type="match status" value="1"/>
</dbReference>
<feature type="region of interest" description="Disordered" evidence="2">
    <location>
        <begin position="391"/>
        <end position="447"/>
    </location>
</feature>
<dbReference type="NCBIfam" id="TIGR03504">
    <property type="entry name" value="FimV_Cterm"/>
    <property type="match status" value="1"/>
</dbReference>
<evidence type="ECO:0000259" key="4">
    <source>
        <dbReference type="Pfam" id="PF25800"/>
    </source>
</evidence>
<dbReference type="InterPro" id="IPR038440">
    <property type="entry name" value="FimV_C_sf"/>
</dbReference>
<feature type="compositionally biased region" description="Pro residues" evidence="2">
    <location>
        <begin position="416"/>
        <end position="438"/>
    </location>
</feature>
<evidence type="ECO:0000256" key="3">
    <source>
        <dbReference type="SAM" id="SignalP"/>
    </source>
</evidence>
<evidence type="ECO:0000313" key="6">
    <source>
        <dbReference type="Proteomes" id="UP000244902"/>
    </source>
</evidence>
<feature type="region of interest" description="Disordered" evidence="2">
    <location>
        <begin position="903"/>
        <end position="971"/>
    </location>
</feature>
<accession>A0A2U8H2R1</accession>
<feature type="region of interest" description="Disordered" evidence="2">
    <location>
        <begin position="700"/>
        <end position="779"/>
    </location>
</feature>
<dbReference type="OrthoDB" id="5298707at2"/>
<feature type="chain" id="PRO_5015928151" description="FimV N-terminal domain-containing protein" evidence="3">
    <location>
        <begin position="24"/>
        <end position="1019"/>
    </location>
</feature>
<dbReference type="RefSeq" id="WP_108973655.1">
    <property type="nucleotide sequence ID" value="NZ_CP022188.1"/>
</dbReference>
<dbReference type="CDD" id="cd00118">
    <property type="entry name" value="LysM"/>
    <property type="match status" value="1"/>
</dbReference>
<feature type="compositionally biased region" description="Acidic residues" evidence="2">
    <location>
        <begin position="743"/>
        <end position="775"/>
    </location>
</feature>
<feature type="domain" description="FimV N-terminal" evidence="4">
    <location>
        <begin position="24"/>
        <end position="128"/>
    </location>
</feature>
<name>A0A2U8H2R1_9RHOO</name>
<evidence type="ECO:0000256" key="2">
    <source>
        <dbReference type="SAM" id="MobiDB-lite"/>
    </source>
</evidence>
<gene>
    <name evidence="5" type="ORF">CEW87_13185</name>
</gene>
<dbReference type="NCBIfam" id="TIGR03505">
    <property type="entry name" value="FimV_core"/>
    <property type="match status" value="1"/>
</dbReference>
<sequence length="1019" mass="104374">MKTSIKASLIAAAIASFPLGGFAAGLGQINVFSGLGQPLRAEIQISATPQELSSVTAKVASPDAFRQAGIPYPGFLSGIRVSVERSGQRQVVKLSSDRPINEPFVGLLIDLDWASGRLSREYTFLLDPVDIAAPKPVAARIAAPAPATAPRPAPMAAPPAPRPAAVDRYTVQRGDTLRRIAEANRPDGANLDQMLLALFRANPSAFDGDNINRLRAGAIMTMPSADAVLGASPAEARREVVAQAADFEAYRQRLAGTAVVREAAPAPAEQASAGRIVPKVEDARTPAVAGDKLQISKTQDGEAGMDKAAVARLHALEEELVAREKGLEEANARLAQLEQSIRDLQKLLELKSGTLAQLQPDAATPGAATAGAAAVAGAAATAAPEAAAEPAAPAVTAPAEATPAAPAVEAAAVEPPAEPVSPPQAEPAPAPAPVPPAPVAAAPEAEPEPDFMQSLLADPAMLAAGGGVLALLLGFAAYRSRQRKQAMEALDSSALMSEFPPDSSAVFGATGGQSVDTGNSSILQTDFSQSGLSSIDADEGVDPVAEADVYMAYGRDAQAEEILEDALKADPNRTAIYLKLLEVFAQRQSPKQFETTASELYSRTGGQGPDWEKAAQMGRKLDPDNPLYSAGPAEGERTVPPATELPAGGIPVSAAAAVTAAAATATATAAGAASAARLPEAEADTEDAADELGQTLSSLDFTTSVPVEPSPSQLKATWTMPGDLGQIASGDAEAPEQTSDAGAEQDEPLSIDVDAIDFDLGGDVDEPAAEAEDTSLPEIDAVLADSAPDTDTAPDSEMDLELDGDEFTLEVGGGEPAAEAPVPASNTATVVGDDVALAAADEPALEFDLPELGKSADDKQAAFDMSATVVQSDDVDPDADDTVMDLEKTSFDADLLDFDFDLETPVGGDAAPAEPAGMDLTSIDLDLEPSEDEGGVPETAAGSDAAPAAAKEDEAPAAPAAPVEPEGEINHEVETKLELARAYDEMGDKEGALELLNEVLTEGGPAQQAAARTLIEKLG</sequence>
<dbReference type="InterPro" id="IPR020012">
    <property type="entry name" value="LysM_FimV"/>
</dbReference>
<feature type="region of interest" description="Disordered" evidence="2">
    <location>
        <begin position="592"/>
        <end position="645"/>
    </location>
</feature>
<keyword evidence="3" id="KW-0732">Signal</keyword>
<feature type="compositionally biased region" description="Polar residues" evidence="2">
    <location>
        <begin position="592"/>
        <end position="601"/>
    </location>
</feature>
<feature type="compositionally biased region" description="Polar residues" evidence="2">
    <location>
        <begin position="700"/>
        <end position="716"/>
    </location>
</feature>
<feature type="signal peptide" evidence="3">
    <location>
        <begin position="1"/>
        <end position="23"/>
    </location>
</feature>
<feature type="compositionally biased region" description="Low complexity" evidence="2">
    <location>
        <begin position="937"/>
        <end position="949"/>
    </location>
</feature>
<dbReference type="Gene3D" id="1.20.58.2200">
    <property type="match status" value="1"/>
</dbReference>
<dbReference type="AlphaFoldDB" id="A0A2U8H2R1"/>
<feature type="compositionally biased region" description="Low complexity" evidence="2">
    <location>
        <begin position="391"/>
        <end position="415"/>
    </location>
</feature>
<proteinExistence type="predicted"/>
<evidence type="ECO:0000313" key="5">
    <source>
        <dbReference type="EMBL" id="AWI80232.1"/>
    </source>
</evidence>
<organism evidence="5 6">
    <name type="scientific">Parazoarcus communis</name>
    <dbReference type="NCBI Taxonomy" id="41977"/>
    <lineage>
        <taxon>Bacteria</taxon>
        <taxon>Pseudomonadati</taxon>
        <taxon>Pseudomonadota</taxon>
        <taxon>Betaproteobacteria</taxon>
        <taxon>Rhodocyclales</taxon>
        <taxon>Zoogloeaceae</taxon>
        <taxon>Parazoarcus</taxon>
    </lineage>
</organism>
<dbReference type="Gene3D" id="3.10.350.10">
    <property type="entry name" value="LysM domain"/>
    <property type="match status" value="1"/>
</dbReference>
<feature type="compositionally biased region" description="Acidic residues" evidence="2">
    <location>
        <begin position="925"/>
        <end position="935"/>
    </location>
</feature>
<dbReference type="Proteomes" id="UP000244902">
    <property type="component" value="Chromosome"/>
</dbReference>